<comment type="subcellular location">
    <subcellularLocation>
        <location evidence="1">Membrane</location>
        <topology evidence="1">Multi-pass membrane protein</topology>
    </subcellularLocation>
</comment>
<feature type="transmembrane region" description="Helical" evidence="8">
    <location>
        <begin position="41"/>
        <end position="62"/>
    </location>
</feature>
<evidence type="ECO:0000256" key="7">
    <source>
        <dbReference type="ARBA" id="ARBA00023136"/>
    </source>
</evidence>
<feature type="transmembrane region" description="Helical" evidence="8">
    <location>
        <begin position="12"/>
        <end position="29"/>
    </location>
</feature>
<feature type="transmembrane region" description="Helical" evidence="8">
    <location>
        <begin position="82"/>
        <end position="103"/>
    </location>
</feature>
<evidence type="ECO:0000313" key="10">
    <source>
        <dbReference type="Proteomes" id="UP001057877"/>
    </source>
</evidence>
<dbReference type="InterPro" id="IPR004761">
    <property type="entry name" value="Spore_GerAB"/>
</dbReference>
<feature type="transmembrane region" description="Helical" evidence="8">
    <location>
        <begin position="269"/>
        <end position="289"/>
    </location>
</feature>
<evidence type="ECO:0000256" key="6">
    <source>
        <dbReference type="ARBA" id="ARBA00022989"/>
    </source>
</evidence>
<keyword evidence="4" id="KW-0309">Germination</keyword>
<dbReference type="RefSeq" id="WP_258383828.1">
    <property type="nucleotide sequence ID" value="NZ_CP091430.1"/>
</dbReference>
<keyword evidence="5 8" id="KW-0812">Transmembrane</keyword>
<dbReference type="PANTHER" id="PTHR34975:SF2">
    <property type="entry name" value="SPORE GERMINATION PROTEIN A2"/>
    <property type="match status" value="1"/>
</dbReference>
<evidence type="ECO:0000256" key="5">
    <source>
        <dbReference type="ARBA" id="ARBA00022692"/>
    </source>
</evidence>
<dbReference type="Proteomes" id="UP001057877">
    <property type="component" value="Chromosome"/>
</dbReference>
<evidence type="ECO:0000256" key="3">
    <source>
        <dbReference type="ARBA" id="ARBA00022448"/>
    </source>
</evidence>
<evidence type="ECO:0000313" key="9">
    <source>
        <dbReference type="EMBL" id="UVI27738.1"/>
    </source>
</evidence>
<proteinExistence type="inferred from homology"/>
<feature type="transmembrane region" description="Helical" evidence="8">
    <location>
        <begin position="142"/>
        <end position="167"/>
    </location>
</feature>
<name>A0ABY5S4R9_9BACL</name>
<protein>
    <submittedName>
        <fullName evidence="9">Spore germination protein</fullName>
    </submittedName>
</protein>
<gene>
    <name evidence="9" type="ORF">L1F29_19970</name>
</gene>
<accession>A0ABY5S4R9</accession>
<feature type="transmembrane region" description="Helical" evidence="8">
    <location>
        <begin position="118"/>
        <end position="135"/>
    </location>
</feature>
<dbReference type="PANTHER" id="PTHR34975">
    <property type="entry name" value="SPORE GERMINATION PROTEIN A2"/>
    <property type="match status" value="1"/>
</dbReference>
<comment type="similarity">
    <text evidence="2">Belongs to the amino acid-polyamine-organocation (APC) superfamily. Spore germination protein (SGP) (TC 2.A.3.9) family.</text>
</comment>
<dbReference type="EMBL" id="CP091430">
    <property type="protein sequence ID" value="UVI27738.1"/>
    <property type="molecule type" value="Genomic_DNA"/>
</dbReference>
<feature type="transmembrane region" description="Helical" evidence="8">
    <location>
        <begin position="187"/>
        <end position="207"/>
    </location>
</feature>
<feature type="transmembrane region" description="Helical" evidence="8">
    <location>
        <begin position="219"/>
        <end position="240"/>
    </location>
</feature>
<organism evidence="9 10">
    <name type="scientific">Paenibacillus spongiae</name>
    <dbReference type="NCBI Taxonomy" id="2909671"/>
    <lineage>
        <taxon>Bacteria</taxon>
        <taxon>Bacillati</taxon>
        <taxon>Bacillota</taxon>
        <taxon>Bacilli</taxon>
        <taxon>Bacillales</taxon>
        <taxon>Paenibacillaceae</taxon>
        <taxon>Paenibacillus</taxon>
    </lineage>
</organism>
<feature type="transmembrane region" description="Helical" evidence="8">
    <location>
        <begin position="340"/>
        <end position="359"/>
    </location>
</feature>
<feature type="transmembrane region" description="Helical" evidence="8">
    <location>
        <begin position="310"/>
        <end position="328"/>
    </location>
</feature>
<evidence type="ECO:0000256" key="2">
    <source>
        <dbReference type="ARBA" id="ARBA00007998"/>
    </source>
</evidence>
<evidence type="ECO:0000256" key="1">
    <source>
        <dbReference type="ARBA" id="ARBA00004141"/>
    </source>
</evidence>
<dbReference type="Gene3D" id="1.20.1740.10">
    <property type="entry name" value="Amino acid/polyamine transporter I"/>
    <property type="match status" value="1"/>
</dbReference>
<keyword evidence="3" id="KW-0813">Transport</keyword>
<dbReference type="Pfam" id="PF03845">
    <property type="entry name" value="Spore_permease"/>
    <property type="match status" value="1"/>
</dbReference>
<evidence type="ECO:0000256" key="4">
    <source>
        <dbReference type="ARBA" id="ARBA00022544"/>
    </source>
</evidence>
<keyword evidence="10" id="KW-1185">Reference proteome</keyword>
<keyword evidence="6 8" id="KW-1133">Transmembrane helix</keyword>
<keyword evidence="7 8" id="KW-0472">Membrane</keyword>
<evidence type="ECO:0000256" key="8">
    <source>
        <dbReference type="SAM" id="Phobius"/>
    </source>
</evidence>
<reference evidence="9" key="1">
    <citation type="submission" date="2022-01" db="EMBL/GenBank/DDBJ databases">
        <title>Paenibacillus spongiae sp. nov., isolated from marine sponge.</title>
        <authorList>
            <person name="Li Z."/>
            <person name="Zhang M."/>
        </authorList>
    </citation>
    <scope>NUCLEOTIDE SEQUENCE</scope>
    <source>
        <strain evidence="9">PHS-Z3</strain>
    </source>
</reference>
<sequence>MINERDRVTPGQLVFLVLQTQIGIGLLMLPAKVHNVAKGDAWISVLIAGLAVQFFIVVMWCLSRRFPSLTLYDYLPALLGRYIGKLVLLVYAAYFILVSSYIITQFANIIRDWVLVDTPKWIIMGMMTGVCTYLVRDSLRAIARYFILVFFCNIAVIIIVICAYTHVNFLYVFPVGQAGLWNISKGVHETMTSLSGYEMLLFCYPFVEGGSSGKIKAVSLANLFATLLYAFAVFTCLIVFSPPEIELLPQPLLYMVKAFSFSLFERPDLYFVSLWVVVAATSAMGYMFMASKGIANLFRRGSDHRRAVPYTAALIFILALFIQSPLLSETLENMLTFADYLFVLGIPMVLLMISVLFNVKEAGGATR</sequence>
<dbReference type="NCBIfam" id="TIGR00912">
    <property type="entry name" value="2A0309"/>
    <property type="match status" value="1"/>
</dbReference>